<dbReference type="SMART" id="SM01293">
    <property type="entry name" value="DUF3402"/>
    <property type="match status" value="1"/>
</dbReference>
<feature type="compositionally biased region" description="Gly residues" evidence="2">
    <location>
        <begin position="1095"/>
        <end position="1114"/>
    </location>
</feature>
<evidence type="ECO:0000313" key="5">
    <source>
        <dbReference type="EMBL" id="KAK0530458.1"/>
    </source>
</evidence>
<feature type="region of interest" description="Disordered" evidence="2">
    <location>
        <begin position="1091"/>
        <end position="1190"/>
    </location>
</feature>
<organism evidence="5 6">
    <name type="scientific">Tilletia horrida</name>
    <dbReference type="NCBI Taxonomy" id="155126"/>
    <lineage>
        <taxon>Eukaryota</taxon>
        <taxon>Fungi</taxon>
        <taxon>Dikarya</taxon>
        <taxon>Basidiomycota</taxon>
        <taxon>Ustilaginomycotina</taxon>
        <taxon>Exobasidiomycetes</taxon>
        <taxon>Tilletiales</taxon>
        <taxon>Tilletiaceae</taxon>
        <taxon>Tilletia</taxon>
    </lineage>
</organism>
<dbReference type="Pfam" id="PF11882">
    <property type="entry name" value="DUF3402"/>
    <property type="match status" value="1"/>
</dbReference>
<feature type="compositionally biased region" description="Basic and acidic residues" evidence="2">
    <location>
        <begin position="1282"/>
        <end position="1303"/>
    </location>
</feature>
<evidence type="ECO:0000259" key="4">
    <source>
        <dbReference type="SMART" id="SM01293"/>
    </source>
</evidence>
<feature type="domain" description="Far11/STRP C-terminal" evidence="4">
    <location>
        <begin position="522"/>
        <end position="1444"/>
    </location>
</feature>
<dbReference type="GO" id="GO:0007010">
    <property type="term" value="P:cytoskeleton organization"/>
    <property type="evidence" value="ECO:0007669"/>
    <property type="project" value="TreeGrafter"/>
</dbReference>
<feature type="compositionally biased region" description="Low complexity" evidence="2">
    <location>
        <begin position="676"/>
        <end position="691"/>
    </location>
</feature>
<feature type="region of interest" description="Disordered" evidence="2">
    <location>
        <begin position="917"/>
        <end position="950"/>
    </location>
</feature>
<dbReference type="SMART" id="SM01292">
    <property type="entry name" value="N1221"/>
    <property type="match status" value="1"/>
</dbReference>
<feature type="domain" description="Far11/STRP N-terminal" evidence="3">
    <location>
        <begin position="32"/>
        <end position="425"/>
    </location>
</feature>
<dbReference type="InterPro" id="IPR040185">
    <property type="entry name" value="Far11/STRP"/>
</dbReference>
<feature type="region of interest" description="Disordered" evidence="2">
    <location>
        <begin position="632"/>
        <end position="696"/>
    </location>
</feature>
<feature type="compositionally biased region" description="Low complexity" evidence="2">
    <location>
        <begin position="1134"/>
        <end position="1144"/>
    </location>
</feature>
<feature type="compositionally biased region" description="Acidic residues" evidence="2">
    <location>
        <begin position="1312"/>
        <end position="1321"/>
    </location>
</feature>
<feature type="compositionally biased region" description="Gly residues" evidence="2">
    <location>
        <begin position="1145"/>
        <end position="1168"/>
    </location>
</feature>
<feature type="region of interest" description="Disordered" evidence="2">
    <location>
        <begin position="1263"/>
        <end position="1447"/>
    </location>
</feature>
<name>A0AAN6GAA6_9BASI</name>
<evidence type="ECO:0000313" key="6">
    <source>
        <dbReference type="Proteomes" id="UP001176521"/>
    </source>
</evidence>
<evidence type="ECO:0000259" key="3">
    <source>
        <dbReference type="SMART" id="SM01292"/>
    </source>
</evidence>
<dbReference type="InterPro" id="IPR012486">
    <property type="entry name" value="Far11/STRP_N"/>
</dbReference>
<dbReference type="Pfam" id="PF07923">
    <property type="entry name" value="N1221"/>
    <property type="match status" value="1"/>
</dbReference>
<feature type="compositionally biased region" description="Gly residues" evidence="2">
    <location>
        <begin position="80"/>
        <end position="94"/>
    </location>
</feature>
<sequence length="1447" mass="151844">MQGPGGNRFVPVEPPHSVDPLRALIDFPRPKTRQYDFPAAADTDSLRNEIDEFFSYVEAPQITENRVNWEEWVALSPSQRGGGETGLGAGGVGLNGLCHPNQQGSSGSGDGADGSGARGALGAGGNTGGAGADDDGEPAAEFGSALGLGLGFEGSPLGEVRARSGETIGEWINLPYQVRKKTFLALLSTLEVREPVARLRASRALFYLLQGAFADTTSPEHQLHWMQENARVVRSVGGAGEIFNALKVAVWKHEWLGSLPDFIPAPLDADTSIEGEPQPLMTPQAKAEYMDEINLELTLHFGQLYILIETGRGDEEWGDELMSLDPPLPIYLLNLLASLREKNAKGFPVKKLLLLTWKSFLACFGGQTDIERCKKLAREVEGLPAVQEQQAKAIKTKSSPQDIKTFQEEITVKYPSYFPPAKQRGDFPLEQIASAVAPIPQRRPFGLLDSPSGNGTTVSGPGGINGQAGAQGGGPGNPNQPGTPAPTPPPSPKPNKQKYQTDQTRPFIFPYSLSVQGPRLVPFAIEEAGRLYRAHMHVSLEMWQMWRVREQCIFEETGVAAAPDGTRVAGLGGIHGLESANASNSPRAGAMLTAGSGSGSGTGLATAAASSSAASNISGSLASLKLSRALGGSAPVGPSPLSRIDSSATGPGSGGASSSQGSRSPTTTEPPAQSLFSSSNTAGGASSNAFNVERGEPTLERLQDLEASLSEEITRLETDHMLAALDNERWTVTLARLRQQRADARRLQRIDMLFRSILPNLHSAVIVLLKLLLAGVTAQNNTNSPHAQALADGVPIDEAPPPTVEDIDIIRHREITTKAIGAILLLCMKWFKASHVMKFHLLSQLLVDSNCLLLILKMFGLQEAVNTVKTRNEVEMYNFFNYCYSNGGREPRMSLPPDAIERQRAAAAAAAAAAQGRANGSDNGHGGGPNGMGGAHLGGRDSPGPNGPITVVDGEDVEIVSEYSWRNFFSIINFMRIIQKLTKRRVHRILLMTQYKSSAILKRMLKVQHPALHLYTLKVLKSQVPYCGRKWKQSNMKVITAIYLNCRPELRDEWLAGMDIDGGLEDSLPQEQALRALIKFYLNTRYGPLHPPGAGPAGGQGGAGGAQGQGAGAHGHGHGHRRSLSTNQFGSAGGAALAASAAANGGEGGEGGGEGAGSGQGGHGGPGGLARSPSGPGFFESDVFPPLRRSSESTAGTLRYIPDDVVEGYLDNYEDVLGEVFGHANMGGSPDDDEYGPGWTSGKWGLTQEGSEAAWARLGEILGDSDDATSDSAASGADGEEGGAKGEGDDNRTWENLSPKEMRFLSTGGADDGTDGLEDGNGDQGSGMLGVGGSGGASGSNSLLTAPGSPMANRKRRKSSFSGAGGSGGRSNSDSSPLRPVLDFGSDKPGDGSAIDDDSGSGGSGSGADGKKAGGGEKAGDKAADDLEPLPHPIDGGIDEVAHVWGV</sequence>
<dbReference type="EMBL" id="JAPDMQ010000214">
    <property type="protein sequence ID" value="KAK0530458.1"/>
    <property type="molecule type" value="Genomic_DNA"/>
</dbReference>
<keyword evidence="6" id="KW-1185">Reference proteome</keyword>
<dbReference type="PANTHER" id="PTHR13239:SF4">
    <property type="entry name" value="AT25231P"/>
    <property type="match status" value="1"/>
</dbReference>
<feature type="compositionally biased region" description="Basic and acidic residues" evidence="2">
    <location>
        <begin position="1409"/>
        <end position="1425"/>
    </location>
</feature>
<feature type="region of interest" description="Disordered" evidence="2">
    <location>
        <begin position="78"/>
        <end position="138"/>
    </location>
</feature>
<dbReference type="GO" id="GO:0005829">
    <property type="term" value="C:cytosol"/>
    <property type="evidence" value="ECO:0007669"/>
    <property type="project" value="TreeGrafter"/>
</dbReference>
<protein>
    <submittedName>
        <fullName evidence="5">Factor arrest protein 11</fullName>
    </submittedName>
</protein>
<evidence type="ECO:0000256" key="2">
    <source>
        <dbReference type="SAM" id="MobiDB-lite"/>
    </source>
</evidence>
<comment type="caution">
    <text evidence="5">The sequence shown here is derived from an EMBL/GenBank/DDBJ whole genome shotgun (WGS) entry which is preliminary data.</text>
</comment>
<feature type="compositionally biased region" description="Low complexity" evidence="2">
    <location>
        <begin position="646"/>
        <end position="667"/>
    </location>
</feature>
<feature type="coiled-coil region" evidence="1">
    <location>
        <begin position="699"/>
        <end position="747"/>
    </location>
</feature>
<feature type="compositionally biased region" description="Gly residues" evidence="2">
    <location>
        <begin position="923"/>
        <end position="937"/>
    </location>
</feature>
<feature type="compositionally biased region" description="Gly residues" evidence="2">
    <location>
        <begin position="460"/>
        <end position="476"/>
    </location>
</feature>
<feature type="region of interest" description="Disordered" evidence="2">
    <location>
        <begin position="443"/>
        <end position="500"/>
    </location>
</feature>
<feature type="compositionally biased region" description="Gly residues" evidence="2">
    <location>
        <begin position="106"/>
        <end position="131"/>
    </location>
</feature>
<accession>A0AAN6GAA6</accession>
<dbReference type="InterPro" id="IPR021819">
    <property type="entry name" value="Far11/STRP_C"/>
</dbReference>
<feature type="compositionally biased region" description="Pro residues" evidence="2">
    <location>
        <begin position="481"/>
        <end position="493"/>
    </location>
</feature>
<dbReference type="PANTHER" id="PTHR13239">
    <property type="entry name" value="PROTEIN REQUIRED FOR HYPHAL ANASTOMOSIS HAM-2"/>
    <property type="match status" value="1"/>
</dbReference>
<gene>
    <name evidence="5" type="primary">FAR11</name>
    <name evidence="5" type="ORF">OC842_003927</name>
</gene>
<evidence type="ECO:0000256" key="1">
    <source>
        <dbReference type="SAM" id="Coils"/>
    </source>
</evidence>
<dbReference type="Proteomes" id="UP001176521">
    <property type="component" value="Unassembled WGS sequence"/>
</dbReference>
<proteinExistence type="predicted"/>
<keyword evidence="1" id="KW-0175">Coiled coil</keyword>
<feature type="compositionally biased region" description="Gly residues" evidence="2">
    <location>
        <begin position="1322"/>
        <end position="1338"/>
    </location>
</feature>
<reference evidence="5" key="1">
    <citation type="journal article" date="2023" name="PhytoFront">
        <title>Draft Genome Resources of Seven Strains of Tilletia horrida, Causal Agent of Kernel Smut of Rice.</title>
        <authorList>
            <person name="Khanal S."/>
            <person name="Antony Babu S."/>
            <person name="Zhou X.G."/>
        </authorList>
    </citation>
    <scope>NUCLEOTIDE SEQUENCE</scope>
    <source>
        <strain evidence="5">TX3</strain>
    </source>
</reference>